<keyword evidence="3" id="KW-1185">Reference proteome</keyword>
<gene>
    <name evidence="2" type="ORF">D623_10000371</name>
</gene>
<dbReference type="EMBL" id="KE290802">
    <property type="protein sequence ID" value="EPQ20689.1"/>
    <property type="molecule type" value="Genomic_DNA"/>
</dbReference>
<proteinExistence type="predicted"/>
<dbReference type="Proteomes" id="UP000052978">
    <property type="component" value="Unassembled WGS sequence"/>
</dbReference>
<organism evidence="2 3">
    <name type="scientific">Myotis brandtii</name>
    <name type="common">Brandt's bat</name>
    <dbReference type="NCBI Taxonomy" id="109478"/>
    <lineage>
        <taxon>Eukaryota</taxon>
        <taxon>Metazoa</taxon>
        <taxon>Chordata</taxon>
        <taxon>Craniata</taxon>
        <taxon>Vertebrata</taxon>
        <taxon>Euteleostomi</taxon>
        <taxon>Mammalia</taxon>
        <taxon>Eutheria</taxon>
        <taxon>Laurasiatheria</taxon>
        <taxon>Chiroptera</taxon>
        <taxon>Yangochiroptera</taxon>
        <taxon>Vespertilionidae</taxon>
        <taxon>Myotis</taxon>
    </lineage>
</organism>
<name>S7NSE8_MYOBR</name>
<evidence type="ECO:0000256" key="1">
    <source>
        <dbReference type="SAM" id="MobiDB-lite"/>
    </source>
</evidence>
<accession>S7NSE8</accession>
<evidence type="ECO:0000313" key="3">
    <source>
        <dbReference type="Proteomes" id="UP000052978"/>
    </source>
</evidence>
<protein>
    <submittedName>
        <fullName evidence="2">Uncharacterized protein</fullName>
    </submittedName>
</protein>
<feature type="compositionally biased region" description="Polar residues" evidence="1">
    <location>
        <begin position="7"/>
        <end position="17"/>
    </location>
</feature>
<reference evidence="2 3" key="1">
    <citation type="journal article" date="2013" name="Nat. Commun.">
        <title>Genome analysis reveals insights into physiology and longevity of the Brandt's bat Myotis brandtii.</title>
        <authorList>
            <person name="Seim I."/>
            <person name="Fang X."/>
            <person name="Xiong Z."/>
            <person name="Lobanov A.V."/>
            <person name="Huang Z."/>
            <person name="Ma S."/>
            <person name="Feng Y."/>
            <person name="Turanov A.A."/>
            <person name="Zhu Y."/>
            <person name="Lenz T.L."/>
            <person name="Gerashchenko M.V."/>
            <person name="Fan D."/>
            <person name="Hee Yim S."/>
            <person name="Yao X."/>
            <person name="Jordan D."/>
            <person name="Xiong Y."/>
            <person name="Ma Y."/>
            <person name="Lyapunov A.N."/>
            <person name="Chen G."/>
            <person name="Kulakova O.I."/>
            <person name="Sun Y."/>
            <person name="Lee S.G."/>
            <person name="Bronson R.T."/>
            <person name="Moskalev A.A."/>
            <person name="Sunyaev S.R."/>
            <person name="Zhang G."/>
            <person name="Krogh A."/>
            <person name="Wang J."/>
            <person name="Gladyshev V.N."/>
        </authorList>
    </citation>
    <scope>NUCLEOTIDE SEQUENCE [LARGE SCALE GENOMIC DNA]</scope>
</reference>
<dbReference type="AlphaFoldDB" id="S7NSE8"/>
<feature type="region of interest" description="Disordered" evidence="1">
    <location>
        <begin position="1"/>
        <end position="24"/>
    </location>
</feature>
<sequence>MPDKTQLHGSLRSSLYRQSGDEVQDTGEMCHINPVLMFMLMSASAAGVVALPRGVADGDGIAQLPQGSWLSPGQGGMCGLTDFRSSSRSPSERCLHRALQALQSPLQGLG</sequence>
<evidence type="ECO:0000313" key="2">
    <source>
        <dbReference type="EMBL" id="EPQ20689.1"/>
    </source>
</evidence>